<feature type="domain" description="Leprecan-like alpha-helical" evidence="5">
    <location>
        <begin position="38"/>
        <end position="330"/>
    </location>
</feature>
<feature type="chain" id="PRO_5035915641" description="Leprecan-like alpha-helical domain-containing protein" evidence="4">
    <location>
        <begin position="23"/>
        <end position="346"/>
    </location>
</feature>
<dbReference type="GO" id="GO:0005783">
    <property type="term" value="C:endoplasmic reticulum"/>
    <property type="evidence" value="ECO:0007669"/>
    <property type="project" value="TreeGrafter"/>
</dbReference>
<dbReference type="PANTHER" id="PTHR13986">
    <property type="entry name" value="PROTEIN LYSINE HYDROXYLATION COMPLEX COMPONENT"/>
    <property type="match status" value="1"/>
</dbReference>
<comment type="caution">
    <text evidence="6">The sequence shown here is derived from an EMBL/GenBank/DDBJ whole genome shotgun (WGS) entry which is preliminary data.</text>
</comment>
<reference evidence="6 7" key="1">
    <citation type="submission" date="2020-04" db="EMBL/GenBank/DDBJ databases">
        <authorList>
            <person name="Alioto T."/>
            <person name="Alioto T."/>
            <person name="Gomez Garrido J."/>
        </authorList>
    </citation>
    <scope>NUCLEOTIDE SEQUENCE [LARGE SCALE GENOMIC DNA]</scope>
</reference>
<dbReference type="AlphaFoldDB" id="A0A8S1CCQ6"/>
<evidence type="ECO:0000256" key="1">
    <source>
        <dbReference type="ARBA" id="ARBA00006487"/>
    </source>
</evidence>
<keyword evidence="2 4" id="KW-0732">Signal</keyword>
<dbReference type="GO" id="GO:0005518">
    <property type="term" value="F:collagen binding"/>
    <property type="evidence" value="ECO:0007669"/>
    <property type="project" value="TreeGrafter"/>
</dbReference>
<dbReference type="Proteomes" id="UP000494165">
    <property type="component" value="Unassembled WGS sequence"/>
</dbReference>
<comment type="similarity">
    <text evidence="1">Belongs to the leprecan family.</text>
</comment>
<keyword evidence="7" id="KW-1185">Reference proteome</keyword>
<organism evidence="6 7">
    <name type="scientific">Cloeon dipterum</name>
    <dbReference type="NCBI Taxonomy" id="197152"/>
    <lineage>
        <taxon>Eukaryota</taxon>
        <taxon>Metazoa</taxon>
        <taxon>Ecdysozoa</taxon>
        <taxon>Arthropoda</taxon>
        <taxon>Hexapoda</taxon>
        <taxon>Insecta</taxon>
        <taxon>Pterygota</taxon>
        <taxon>Palaeoptera</taxon>
        <taxon>Ephemeroptera</taxon>
        <taxon>Pisciforma</taxon>
        <taxon>Baetidae</taxon>
        <taxon>Cloeon</taxon>
    </lineage>
</organism>
<keyword evidence="3" id="KW-0325">Glycoprotein</keyword>
<evidence type="ECO:0000313" key="6">
    <source>
        <dbReference type="EMBL" id="CAB3369516.1"/>
    </source>
</evidence>
<evidence type="ECO:0000259" key="5">
    <source>
        <dbReference type="Pfam" id="PF23557"/>
    </source>
</evidence>
<evidence type="ECO:0000256" key="4">
    <source>
        <dbReference type="SAM" id="SignalP"/>
    </source>
</evidence>
<dbReference type="Gene3D" id="1.25.40.10">
    <property type="entry name" value="Tetratricopeptide repeat domain"/>
    <property type="match status" value="2"/>
</dbReference>
<dbReference type="EMBL" id="CADEPI010000045">
    <property type="protein sequence ID" value="CAB3369516.1"/>
    <property type="molecule type" value="Genomic_DNA"/>
</dbReference>
<dbReference type="OrthoDB" id="8517835at2759"/>
<dbReference type="PANTHER" id="PTHR13986:SF8">
    <property type="entry name" value="PROLYL 3-HYDROXYLASE 1-LIKE PROTEIN"/>
    <property type="match status" value="1"/>
</dbReference>
<dbReference type="InterPro" id="IPR011990">
    <property type="entry name" value="TPR-like_helical_dom_sf"/>
</dbReference>
<dbReference type="GO" id="GO:0030199">
    <property type="term" value="P:collagen fibril organization"/>
    <property type="evidence" value="ECO:0007669"/>
    <property type="project" value="TreeGrafter"/>
</dbReference>
<dbReference type="InterPro" id="IPR052284">
    <property type="entry name" value="Collagen_mod_leprecan"/>
</dbReference>
<feature type="signal peptide" evidence="4">
    <location>
        <begin position="1"/>
        <end position="22"/>
    </location>
</feature>
<accession>A0A8S1CCQ6</accession>
<evidence type="ECO:0000256" key="2">
    <source>
        <dbReference type="ARBA" id="ARBA00022729"/>
    </source>
</evidence>
<gene>
    <name evidence="6" type="ORF">CLODIP_2_CD12338</name>
</gene>
<protein>
    <recommendedName>
        <fullName evidence="5">Leprecan-like alpha-helical domain-containing protein</fullName>
    </recommendedName>
</protein>
<name>A0A8S1CCQ6_9INSE</name>
<evidence type="ECO:0000256" key="3">
    <source>
        <dbReference type="ARBA" id="ARBA00023180"/>
    </source>
</evidence>
<sequence length="346" mass="40240">MAGRPSAAMNLLLLVFLASAFAQDDVDEEADLDFLGWFAKGEVAYLDNHWSECVEAMQNSIADFKRYKSEVIRCRIGCRDEAEAAQPLSPVDIEDLGFFERQLRATLCMLKCKEQKRIKRVGAYSKDILSRFEQLQPYDYIQLCYFQRNELKKAADAAFTFLVANPSHESMSRNLKFFLDLPEVDNNDVTNLEAKRYVSLYIHGVDLYGKENYEAAVQHMEESLADYLQNERECRAYCEKPFDQGWYPEFVPSIANHFAFVLKCKSNCSYNMNNLNGEKYDDLLPSHYHYLQYSYFKVDKLMEAIEAAVSYLLFYPEDKDMLENVKYYKSLPNANPELFKPRKVLA</sequence>
<dbReference type="InterPro" id="IPR056585">
    <property type="entry name" value="Leprecan_dom"/>
</dbReference>
<proteinExistence type="inferred from homology"/>
<dbReference type="Pfam" id="PF23557">
    <property type="entry name" value="TPR_leprecan"/>
    <property type="match status" value="1"/>
</dbReference>
<evidence type="ECO:0000313" key="7">
    <source>
        <dbReference type="Proteomes" id="UP000494165"/>
    </source>
</evidence>